<dbReference type="FunFam" id="3.30.70.270:FF:000020">
    <property type="entry name" value="Transposon Tf2-6 polyprotein-like Protein"/>
    <property type="match status" value="1"/>
</dbReference>
<feature type="region of interest" description="Disordered" evidence="11">
    <location>
        <begin position="28"/>
        <end position="208"/>
    </location>
</feature>
<dbReference type="SUPFAM" id="SSF57756">
    <property type="entry name" value="Retrovirus zinc finger-like domains"/>
    <property type="match status" value="1"/>
</dbReference>
<dbReference type="GO" id="GO:0008270">
    <property type="term" value="F:zinc ion binding"/>
    <property type="evidence" value="ECO:0007669"/>
    <property type="project" value="UniProtKB-KW"/>
</dbReference>
<dbReference type="Pfam" id="PF08284">
    <property type="entry name" value="RVP_2"/>
    <property type="match status" value="1"/>
</dbReference>
<dbReference type="GO" id="GO:0003677">
    <property type="term" value="F:DNA binding"/>
    <property type="evidence" value="ECO:0007669"/>
    <property type="project" value="UniProtKB-KW"/>
</dbReference>
<dbReference type="GO" id="GO:0004190">
    <property type="term" value="F:aspartic-type endopeptidase activity"/>
    <property type="evidence" value="ECO:0007669"/>
    <property type="project" value="UniProtKB-KW"/>
</dbReference>
<dbReference type="InterPro" id="IPR005162">
    <property type="entry name" value="Retrotrans_gag_dom"/>
</dbReference>
<evidence type="ECO:0000256" key="6">
    <source>
        <dbReference type="ARBA" id="ARBA00022750"/>
    </source>
</evidence>
<dbReference type="InterPro" id="IPR001878">
    <property type="entry name" value="Znf_CCHC"/>
</dbReference>
<dbReference type="Gene3D" id="2.40.70.10">
    <property type="entry name" value="Acid Proteases"/>
    <property type="match status" value="1"/>
</dbReference>
<dbReference type="FunFam" id="3.10.20.370:FF:000001">
    <property type="entry name" value="Retrovirus-related Pol polyprotein from transposon 17.6-like protein"/>
    <property type="match status" value="1"/>
</dbReference>
<keyword evidence="10" id="KW-0862">Zinc</keyword>
<feature type="region of interest" description="Disordered" evidence="11">
    <location>
        <begin position="348"/>
        <end position="450"/>
    </location>
</feature>
<evidence type="ECO:0000256" key="2">
    <source>
        <dbReference type="ARBA" id="ARBA00022670"/>
    </source>
</evidence>
<feature type="compositionally biased region" description="Basic and acidic residues" evidence="11">
    <location>
        <begin position="49"/>
        <end position="61"/>
    </location>
</feature>
<evidence type="ECO:0000256" key="11">
    <source>
        <dbReference type="SAM" id="MobiDB-lite"/>
    </source>
</evidence>
<dbReference type="Gene3D" id="3.10.10.10">
    <property type="entry name" value="HIV Type 1 Reverse Transcriptase, subunit A, domain 1"/>
    <property type="match status" value="1"/>
</dbReference>
<feature type="compositionally biased region" description="Basic residues" evidence="11">
    <location>
        <begin position="30"/>
        <end position="48"/>
    </location>
</feature>
<dbReference type="InterPro" id="IPR050951">
    <property type="entry name" value="Retrovirus_Pol_polyprotein"/>
</dbReference>
<dbReference type="InterPro" id="IPR021109">
    <property type="entry name" value="Peptidase_aspartic_dom_sf"/>
</dbReference>
<dbReference type="PANTHER" id="PTHR37984:SF5">
    <property type="entry name" value="PROTEIN NYNRIN-LIKE"/>
    <property type="match status" value="1"/>
</dbReference>
<feature type="compositionally biased region" description="Basic and acidic residues" evidence="11">
    <location>
        <begin position="607"/>
        <end position="618"/>
    </location>
</feature>
<keyword evidence="8" id="KW-0238">DNA-binding</keyword>
<evidence type="ECO:0000313" key="14">
    <source>
        <dbReference type="EMBL" id="CEL53712.1"/>
    </source>
</evidence>
<sequence length="1393" mass="157395">MNSASQSDSGGSSTDEETLFAQFRAFWKMEKKRNRTAKSSAKKPRGKRPRTDETSGHKRSDSLSYAASPGEAHSKDCNQSPAVRRSLDLVDPPNKHSGLSVRNTKAAEPRDKRIDPDSALSPASNPQSIEPEILLSPHAHVLPSYSPPLPPALPAPREPTPGSPAPTPPPAALPPRRSRDPQPLPDNSPLHAYDTCPTSYEKRPGKRGGCKKVFINGKEEIARTKIEQLIHRVDKHKDVCKNGHLFGEKYGCYFNPYSYSKMNEQKCKRIERPPGFQIGRGNQPIHELIGLRGDYDFMSDILSSCRRAVIKCRPKRAMLKPGKALNWGHYSSSDRKDIHDWQVDTIAGKVDEPRTPEQANPTTAVDQTPRPGASKPRVKLEPPANIEWHSVHSDESEAEDPEPTTRSSGHKAQTPSVPLATAARSISRTPGGTIKPIKVKAPEPFKGGTGTEAKQWAARMSGWLRLSMSQFDTDEDVITFLLVNMEGAASAWALPHLANIGTDKATITTVAEFDEAFERAFFDPDEQRAAERKITSLIQTSTTAAYATEFRTLLMSLDWNDAALQAQFYKGLHWHVKQQLAQKEDQPRDLEALIAAAIRIDNVRRELEISRPPRENRTKSTTPSTTTRAANTGTPRIDSDRLKADPNYVSETERQRRRDEKLCIKCGKAGHRFAECRTGWKGPGKETAKVAETEPEKDIEFVCLSNLRTSPLLTINLITKDQAAIPTLIDSGASTNFISPSTVERLRLPTITLDRPRTVTMLDGSNPQTGKIWKKTRVEFTYDNRTMTHEFLISPIGNHSAILGIKWLEQETPEIDWSSRTLSFPIPTPETAHIAQEEEADNDPLKNIPEQYHPFAKVFGEEEFNKLPPHRSYDIEIELTEEGPLNSPLYSMTDAESVTLKQWLEDELKAGKIRPSKSSISSPVMFVPKKDGSRRLVVDYRKLNARSKKNVYPLPRPDDLMSKLRGAKLFTKLDLRWGYNNVRVKEGDEWKTTFRTKYGLFETLVMPFGLSGAPGAFQAMMNEVFQDLLDVSVIIYLDDILIFSVNPEEHESHVKEVLRRLMEMQLFCKGSKCEFHQTTVEYLGIIVSDKGFSLDKLKIQAVQEWPVPTTVKQVQSFLGFANFVRRFVANFSQIARPLHNLVKKEVKWQWTEKEESAFRELQKAIINAPVIVHADPSKPYFLETDASGAALGSVLSQRQEDGRLHPIGYLSESFKGAEQNYDTHDKELLAIIRSFEHWRIYLEGTILPITVFTDHRNLEYWKESRTFNRRHARWHLLLAGFHFQIMYRPGKQSTKPDALSRRANHLDIPPSNQSMLPESVFANVSLILPEKEIQSRIEKYLDQDESLTEILEFFRHESTAPPSVKRGFKDYKMEAGLLFYQGRILVPDVANEP</sequence>
<dbReference type="STRING" id="1108050.A0A0B7FBW5"/>
<feature type="compositionally biased region" description="Low complexity" evidence="11">
    <location>
        <begin position="619"/>
        <end position="635"/>
    </location>
</feature>
<organism evidence="14 15">
    <name type="scientific">Thanatephorus cucumeris (strain AG1-IB / isolate 7/3/14)</name>
    <name type="common">Lettuce bottom rot fungus</name>
    <name type="synonym">Rhizoctonia solani</name>
    <dbReference type="NCBI Taxonomy" id="1108050"/>
    <lineage>
        <taxon>Eukaryota</taxon>
        <taxon>Fungi</taxon>
        <taxon>Dikarya</taxon>
        <taxon>Basidiomycota</taxon>
        <taxon>Agaricomycotina</taxon>
        <taxon>Agaricomycetes</taxon>
        <taxon>Cantharellales</taxon>
        <taxon>Ceratobasidiaceae</taxon>
        <taxon>Rhizoctonia</taxon>
        <taxon>Rhizoctonia solani AG-1</taxon>
    </lineage>
</organism>
<dbReference type="Pfam" id="PF00078">
    <property type="entry name" value="RVT_1"/>
    <property type="match status" value="1"/>
</dbReference>
<dbReference type="InterPro" id="IPR043502">
    <property type="entry name" value="DNA/RNA_pol_sf"/>
</dbReference>
<dbReference type="GO" id="GO:0016779">
    <property type="term" value="F:nucleotidyltransferase activity"/>
    <property type="evidence" value="ECO:0007669"/>
    <property type="project" value="UniProtKB-KW"/>
</dbReference>
<keyword evidence="3" id="KW-0808">Transferase</keyword>
<dbReference type="Gene3D" id="3.30.70.270">
    <property type="match status" value="2"/>
</dbReference>
<evidence type="ECO:0000256" key="7">
    <source>
        <dbReference type="ARBA" id="ARBA00022759"/>
    </source>
</evidence>
<dbReference type="PANTHER" id="PTHR37984">
    <property type="entry name" value="PROTEIN CBG26694"/>
    <property type="match status" value="1"/>
</dbReference>
<keyword evidence="15" id="KW-1185">Reference proteome</keyword>
<accession>A0A0B7FBW5</accession>
<dbReference type="SUPFAM" id="SSF56672">
    <property type="entry name" value="DNA/RNA polymerases"/>
    <property type="match status" value="1"/>
</dbReference>
<dbReference type="EMBL" id="LN679231">
    <property type="protein sequence ID" value="CEL53712.1"/>
    <property type="molecule type" value="Genomic_DNA"/>
</dbReference>
<keyword evidence="5" id="KW-0540">Nuclease</keyword>
<keyword evidence="10" id="KW-0479">Metal-binding</keyword>
<dbReference type="GO" id="GO:0006508">
    <property type="term" value="P:proteolysis"/>
    <property type="evidence" value="ECO:0007669"/>
    <property type="project" value="UniProtKB-KW"/>
</dbReference>
<protein>
    <submittedName>
        <fullName evidence="14">Retrotransposable element Tf2 155 kDa protein type 1</fullName>
    </submittedName>
</protein>
<dbReference type="CDD" id="cd00303">
    <property type="entry name" value="retropepsin_like"/>
    <property type="match status" value="1"/>
</dbReference>
<evidence type="ECO:0000256" key="4">
    <source>
        <dbReference type="ARBA" id="ARBA00022695"/>
    </source>
</evidence>
<keyword evidence="9" id="KW-0511">Multifunctional enzyme</keyword>
<proteinExistence type="predicted"/>
<dbReference type="Pfam" id="PF17919">
    <property type="entry name" value="RT_RNaseH_2"/>
    <property type="match status" value="1"/>
</dbReference>
<dbReference type="Proteomes" id="UP000059188">
    <property type="component" value="Unassembled WGS sequence"/>
</dbReference>
<dbReference type="GO" id="GO:0006397">
    <property type="term" value="P:mRNA processing"/>
    <property type="evidence" value="ECO:0007669"/>
    <property type="project" value="UniProtKB-KW"/>
</dbReference>
<evidence type="ECO:0000256" key="10">
    <source>
        <dbReference type="PROSITE-ProRule" id="PRU00047"/>
    </source>
</evidence>
<dbReference type="Gene3D" id="3.10.20.370">
    <property type="match status" value="1"/>
</dbReference>
<dbReference type="PROSITE" id="PS50878">
    <property type="entry name" value="RT_POL"/>
    <property type="match status" value="1"/>
</dbReference>
<dbReference type="CDD" id="cd09274">
    <property type="entry name" value="RNase_HI_RT_Ty3"/>
    <property type="match status" value="1"/>
</dbReference>
<keyword evidence="7" id="KW-0378">Hydrolase</keyword>
<feature type="compositionally biased region" description="Pro residues" evidence="11">
    <location>
        <begin position="145"/>
        <end position="173"/>
    </location>
</feature>
<gene>
    <name evidence="14" type="ORF">RSOLAG1IB_11448</name>
</gene>
<evidence type="ECO:0000256" key="1">
    <source>
        <dbReference type="ARBA" id="ARBA00022664"/>
    </source>
</evidence>
<feature type="region of interest" description="Disordered" evidence="11">
    <location>
        <begin position="607"/>
        <end position="642"/>
    </location>
</feature>
<dbReference type="InterPro" id="IPR043128">
    <property type="entry name" value="Rev_trsase/Diguanyl_cyclase"/>
</dbReference>
<evidence type="ECO:0000259" key="12">
    <source>
        <dbReference type="PROSITE" id="PS50158"/>
    </source>
</evidence>
<feature type="compositionally biased region" description="Polar residues" evidence="11">
    <location>
        <begin position="404"/>
        <end position="416"/>
    </location>
</feature>
<feature type="domain" description="Reverse transcriptase" evidence="13">
    <location>
        <begin position="908"/>
        <end position="1087"/>
    </location>
</feature>
<evidence type="ECO:0000313" key="15">
    <source>
        <dbReference type="Proteomes" id="UP000059188"/>
    </source>
</evidence>
<keyword evidence="4" id="KW-0548">Nucleotidyltransferase</keyword>
<evidence type="ECO:0000256" key="5">
    <source>
        <dbReference type="ARBA" id="ARBA00022722"/>
    </source>
</evidence>
<dbReference type="CDD" id="cd01647">
    <property type="entry name" value="RT_LTR"/>
    <property type="match status" value="1"/>
</dbReference>
<feature type="domain" description="CCHC-type" evidence="12">
    <location>
        <begin position="663"/>
        <end position="677"/>
    </location>
</feature>
<dbReference type="Pfam" id="PF03732">
    <property type="entry name" value="Retrotrans_gag"/>
    <property type="match status" value="1"/>
</dbReference>
<keyword evidence="7" id="KW-0255">Endonuclease</keyword>
<keyword evidence="1" id="KW-0507">mRNA processing</keyword>
<dbReference type="GO" id="GO:0004519">
    <property type="term" value="F:endonuclease activity"/>
    <property type="evidence" value="ECO:0007669"/>
    <property type="project" value="UniProtKB-KW"/>
</dbReference>
<dbReference type="InterPro" id="IPR000477">
    <property type="entry name" value="RT_dom"/>
</dbReference>
<evidence type="ECO:0000259" key="13">
    <source>
        <dbReference type="PROSITE" id="PS50878"/>
    </source>
</evidence>
<dbReference type="PROSITE" id="PS50158">
    <property type="entry name" value="ZF_CCHC"/>
    <property type="match status" value="1"/>
</dbReference>
<keyword evidence="10" id="KW-0863">Zinc-finger</keyword>
<dbReference type="InterPro" id="IPR041577">
    <property type="entry name" value="RT_RNaseH_2"/>
</dbReference>
<keyword evidence="2" id="KW-0645">Protease</keyword>
<feature type="compositionally biased region" description="Basic and acidic residues" evidence="11">
    <location>
        <begin position="105"/>
        <end position="116"/>
    </location>
</feature>
<feature type="compositionally biased region" description="Polar residues" evidence="11">
    <location>
        <begin position="357"/>
        <end position="366"/>
    </location>
</feature>
<dbReference type="InterPro" id="IPR036875">
    <property type="entry name" value="Znf_CCHC_sf"/>
</dbReference>
<keyword evidence="6" id="KW-0064">Aspartyl protease</keyword>
<evidence type="ECO:0000256" key="9">
    <source>
        <dbReference type="ARBA" id="ARBA00023268"/>
    </source>
</evidence>
<reference evidence="14 15" key="1">
    <citation type="submission" date="2014-11" db="EMBL/GenBank/DDBJ databases">
        <authorList>
            <person name="Wibberg Daniel"/>
        </authorList>
    </citation>
    <scope>NUCLEOTIDE SEQUENCE [LARGE SCALE GENOMIC DNA]</scope>
    <source>
        <strain evidence="14">Rhizoctonia solani AG1-IB 7/3/14</strain>
    </source>
</reference>
<evidence type="ECO:0000256" key="8">
    <source>
        <dbReference type="ARBA" id="ARBA00023125"/>
    </source>
</evidence>
<name>A0A0B7FBW5_THACB</name>
<dbReference type="SUPFAM" id="SSF50630">
    <property type="entry name" value="Acid proteases"/>
    <property type="match status" value="1"/>
</dbReference>
<evidence type="ECO:0000256" key="3">
    <source>
        <dbReference type="ARBA" id="ARBA00022679"/>
    </source>
</evidence>